<sequence length="576" mass="56927">MIAGLAVLPLIAALLVGPTAQPRADPGIPATWGDNRHGQLGDGTTAGRNVPGQVCAGTTCPGPLAGVTAVEAGHTHTLALLDDGTVLAWGDNGGGRLGDGTATDRPHPTRVCAVSATTPCTTALARVRAISAGGSHSLAVLADGTVAAWGDNTYGQLGDGTTTSRNTPVRVCAVVTSGPCATFLSGVAAVAASDTHSLALLTDGTVVSWGDNTYGRLGDGTDTIRTTPVPVCALSTGTPCAAYLTGVTRVDSDGNDSLALLADGTIAAWGDNFQGQLGDGTVTERRTPVRVCAVGTVAPCDRYLTGVTAIAAGVIHNLAVADGGVVGWGANPGGQLGDGTTHYPATPVRTCAVGATAPCDRFLTGATAVSASGGSLAIADGMALSWGQNSLGELGDGTNTAHLSPTRVCAVGESAPCARFLTGVLAISAGDGHAVALTGRPAADLSVSLTADVAAEPSTVTYTVVVTNAGPSPATNGEVTLRLSHTARATTAPDCAQEARLVRCPLPPLDVGASVTRAVTVTLDPLAVAVPLTATATLAGGEPADPEPANDSATVDCLAATYLILDCPAPAPARMP</sequence>
<keyword evidence="2" id="KW-0732">Signal</keyword>
<evidence type="ECO:0000313" key="6">
    <source>
        <dbReference type="Proteomes" id="UP000622552"/>
    </source>
</evidence>
<dbReference type="PRINTS" id="PR00633">
    <property type="entry name" value="RCCNDNSATION"/>
</dbReference>
<keyword evidence="1" id="KW-0677">Repeat</keyword>
<dbReference type="PROSITE" id="PS50012">
    <property type="entry name" value="RCC1_3"/>
    <property type="match status" value="6"/>
</dbReference>
<name>A0A8J7GG25_9ACTN</name>
<dbReference type="InterPro" id="IPR058923">
    <property type="entry name" value="RCC1-like_dom"/>
</dbReference>
<reference evidence="5" key="1">
    <citation type="submission" date="2020-11" db="EMBL/GenBank/DDBJ databases">
        <title>Sequencing the genomes of 1000 actinobacteria strains.</title>
        <authorList>
            <person name="Klenk H.-P."/>
        </authorList>
    </citation>
    <scope>NUCLEOTIDE SEQUENCE</scope>
    <source>
        <strain evidence="5">DSM 45356</strain>
    </source>
</reference>
<dbReference type="Gene3D" id="2.60.40.10">
    <property type="entry name" value="Immunoglobulins"/>
    <property type="match status" value="1"/>
</dbReference>
<dbReference type="InterPro" id="IPR051210">
    <property type="entry name" value="Ub_ligase/GEF_domain"/>
</dbReference>
<proteinExistence type="predicted"/>
<dbReference type="PANTHER" id="PTHR22870">
    <property type="entry name" value="REGULATOR OF CHROMOSOME CONDENSATION"/>
    <property type="match status" value="1"/>
</dbReference>
<organism evidence="5 6">
    <name type="scientific">Longispora fulva</name>
    <dbReference type="NCBI Taxonomy" id="619741"/>
    <lineage>
        <taxon>Bacteria</taxon>
        <taxon>Bacillati</taxon>
        <taxon>Actinomycetota</taxon>
        <taxon>Actinomycetes</taxon>
        <taxon>Micromonosporales</taxon>
        <taxon>Micromonosporaceae</taxon>
        <taxon>Longispora</taxon>
    </lineage>
</organism>
<dbReference type="InterPro" id="IPR009091">
    <property type="entry name" value="RCC1/BLIP-II"/>
</dbReference>
<dbReference type="PANTHER" id="PTHR22870:SF408">
    <property type="entry name" value="OS09G0560450 PROTEIN"/>
    <property type="match status" value="1"/>
</dbReference>
<feature type="domain" description="DUF11" evidence="3">
    <location>
        <begin position="444"/>
        <end position="556"/>
    </location>
</feature>
<dbReference type="GO" id="GO:0005975">
    <property type="term" value="P:carbohydrate metabolic process"/>
    <property type="evidence" value="ECO:0007669"/>
    <property type="project" value="UniProtKB-ARBA"/>
</dbReference>
<evidence type="ECO:0000256" key="1">
    <source>
        <dbReference type="ARBA" id="ARBA00022737"/>
    </source>
</evidence>
<keyword evidence="6" id="KW-1185">Reference proteome</keyword>
<evidence type="ECO:0000259" key="3">
    <source>
        <dbReference type="Pfam" id="PF01345"/>
    </source>
</evidence>
<comment type="caution">
    <text evidence="5">The sequence shown here is derived from an EMBL/GenBank/DDBJ whole genome shotgun (WGS) entry which is preliminary data.</text>
</comment>
<evidence type="ECO:0000256" key="2">
    <source>
        <dbReference type="SAM" id="SignalP"/>
    </source>
</evidence>
<dbReference type="RefSeq" id="WP_197003602.1">
    <property type="nucleotide sequence ID" value="NZ_BONS01000016.1"/>
</dbReference>
<evidence type="ECO:0000259" key="4">
    <source>
        <dbReference type="Pfam" id="PF25390"/>
    </source>
</evidence>
<dbReference type="SUPFAM" id="SSF50985">
    <property type="entry name" value="RCC1/BLIP-II"/>
    <property type="match status" value="2"/>
</dbReference>
<dbReference type="PROSITE" id="PS00626">
    <property type="entry name" value="RCC1_2"/>
    <property type="match status" value="1"/>
</dbReference>
<dbReference type="Pfam" id="PF00415">
    <property type="entry name" value="RCC1"/>
    <property type="match status" value="1"/>
</dbReference>
<evidence type="ECO:0000313" key="5">
    <source>
        <dbReference type="EMBL" id="MBG6136655.1"/>
    </source>
</evidence>
<dbReference type="AlphaFoldDB" id="A0A8J7GG25"/>
<dbReference type="InterPro" id="IPR001434">
    <property type="entry name" value="OmcB-like_DUF11"/>
</dbReference>
<protein>
    <submittedName>
        <fullName evidence="5">Alpha-tubulin suppressor-like RCC1 family protein</fullName>
    </submittedName>
</protein>
<dbReference type="Pfam" id="PF01345">
    <property type="entry name" value="DUF11"/>
    <property type="match status" value="1"/>
</dbReference>
<feature type="signal peptide" evidence="2">
    <location>
        <begin position="1"/>
        <end position="24"/>
    </location>
</feature>
<dbReference type="Pfam" id="PF25390">
    <property type="entry name" value="WD40_RLD"/>
    <property type="match status" value="1"/>
</dbReference>
<accession>A0A8J7GG25</accession>
<gene>
    <name evidence="5" type="ORF">IW245_002849</name>
</gene>
<dbReference type="InterPro" id="IPR013783">
    <property type="entry name" value="Ig-like_fold"/>
</dbReference>
<feature type="chain" id="PRO_5035184710" evidence="2">
    <location>
        <begin position="25"/>
        <end position="576"/>
    </location>
</feature>
<dbReference type="EMBL" id="JADOUF010000001">
    <property type="protein sequence ID" value="MBG6136655.1"/>
    <property type="molecule type" value="Genomic_DNA"/>
</dbReference>
<dbReference type="InterPro" id="IPR000408">
    <property type="entry name" value="Reg_chr_condens"/>
</dbReference>
<dbReference type="Proteomes" id="UP000622552">
    <property type="component" value="Unassembled WGS sequence"/>
</dbReference>
<dbReference type="Gene3D" id="2.130.10.30">
    <property type="entry name" value="Regulator of chromosome condensation 1/beta-lactamase-inhibitor protein II"/>
    <property type="match status" value="3"/>
</dbReference>
<feature type="domain" description="RCC1-like" evidence="4">
    <location>
        <begin position="31"/>
        <end position="291"/>
    </location>
</feature>